<name>A0A815KN40_9BILA</name>
<organism evidence="2 5">
    <name type="scientific">Adineta steineri</name>
    <dbReference type="NCBI Taxonomy" id="433720"/>
    <lineage>
        <taxon>Eukaryota</taxon>
        <taxon>Metazoa</taxon>
        <taxon>Spiralia</taxon>
        <taxon>Gnathifera</taxon>
        <taxon>Rotifera</taxon>
        <taxon>Eurotatoria</taxon>
        <taxon>Bdelloidea</taxon>
        <taxon>Adinetida</taxon>
        <taxon>Adinetidae</taxon>
        <taxon>Adineta</taxon>
    </lineage>
</organism>
<proteinExistence type="predicted"/>
<dbReference type="AlphaFoldDB" id="A0A815KN40"/>
<dbReference type="PANTHER" id="PTHR31640">
    <property type="entry name" value="TRANSMEMBRANE PROTEIN KIAA1109"/>
    <property type="match status" value="1"/>
</dbReference>
<reference evidence="2" key="1">
    <citation type="submission" date="2021-02" db="EMBL/GenBank/DDBJ databases">
        <authorList>
            <person name="Nowell W R."/>
        </authorList>
    </citation>
    <scope>NUCLEOTIDE SEQUENCE</scope>
</reference>
<dbReference type="EMBL" id="CAJNOI010001257">
    <property type="protein sequence ID" value="CAF1398535.1"/>
    <property type="molecule type" value="Genomic_DNA"/>
</dbReference>
<feature type="compositionally biased region" description="Low complexity" evidence="1">
    <location>
        <begin position="15"/>
        <end position="33"/>
    </location>
</feature>
<keyword evidence="4" id="KW-1185">Reference proteome</keyword>
<dbReference type="GO" id="GO:0098793">
    <property type="term" value="C:presynapse"/>
    <property type="evidence" value="ECO:0007669"/>
    <property type="project" value="GOC"/>
</dbReference>
<dbReference type="InterPro" id="IPR033616">
    <property type="entry name" value="BLTP1"/>
</dbReference>
<sequence>MSGYHFLYPSHHTHSTSNSSKRPRTSTASAKQTTTAPKKLFSYTLYDRKYFFQHYHHTSGIRLSNSNHDNETTYYTDITREYAGQAVLASAQITRFDVKILPNESTNECQPLIRHPPQSPPSVVQFRLPHIRQSILNTSNELAILSVTNLSIQSVCRQSFEYDQLYSDNVQVGTRVQRVQQEVNLSFIRLVYQFYTVVGNALEYTEIKPDQPSIISRKQQQHPTRHMAINVTNETLLLSSFGWLIIDEIYYAASLGGLKVDGCMGKVQGNVSLSQRLRAYDGPLIFKIGSTSLSLKKTLSTHTDNLPSTNISTIHPSSSNRGVTNIDTIARNVPLRPQEVHDLVNRAGRLITSYVQEFLPGDIQQISSIPATTNTDNDLINTSLNDIIEGSHTPIPSEQTTTKKKRSDAHCKDPIIHNINRCPLETQQNISISSKRPMFETHITTHCQGLTFFTTLLSTLKVQYKIGVTNIGGMKSRFTTIIYEHALHF</sequence>
<dbReference type="GO" id="GO:0048488">
    <property type="term" value="P:synaptic vesicle endocytosis"/>
    <property type="evidence" value="ECO:0007669"/>
    <property type="project" value="TreeGrafter"/>
</dbReference>
<dbReference type="OrthoDB" id="10051416at2759"/>
<protein>
    <submittedName>
        <fullName evidence="2">Uncharacterized protein</fullName>
    </submittedName>
</protein>
<dbReference type="EMBL" id="CAJNOM010001585">
    <property type="protein sequence ID" value="CAF1613395.1"/>
    <property type="molecule type" value="Genomic_DNA"/>
</dbReference>
<evidence type="ECO:0000256" key="1">
    <source>
        <dbReference type="SAM" id="MobiDB-lite"/>
    </source>
</evidence>
<feature type="region of interest" description="Disordered" evidence="1">
    <location>
        <begin position="1"/>
        <end position="33"/>
    </location>
</feature>
<evidence type="ECO:0000313" key="3">
    <source>
        <dbReference type="EMBL" id="CAF1613395.1"/>
    </source>
</evidence>
<dbReference type="Proteomes" id="UP000663832">
    <property type="component" value="Unassembled WGS sequence"/>
</dbReference>
<accession>A0A815KN40</accession>
<evidence type="ECO:0000313" key="5">
    <source>
        <dbReference type="Proteomes" id="UP000663877"/>
    </source>
</evidence>
<gene>
    <name evidence="2" type="ORF">BJG266_LOCUS37520</name>
    <name evidence="3" type="ORF">QVE165_LOCUS54418</name>
</gene>
<evidence type="ECO:0000313" key="4">
    <source>
        <dbReference type="Proteomes" id="UP000663832"/>
    </source>
</evidence>
<comment type="caution">
    <text evidence="2">The sequence shown here is derived from an EMBL/GenBank/DDBJ whole genome shotgun (WGS) entry which is preliminary data.</text>
</comment>
<evidence type="ECO:0000313" key="2">
    <source>
        <dbReference type="EMBL" id="CAF1398535.1"/>
    </source>
</evidence>
<dbReference type="Proteomes" id="UP000663877">
    <property type="component" value="Unassembled WGS sequence"/>
</dbReference>
<dbReference type="PANTHER" id="PTHR31640:SF1">
    <property type="entry name" value="BRIDGE-LIKE LIPID TRANSFER PROTEIN FAMILY MEMBER 1"/>
    <property type="match status" value="1"/>
</dbReference>